<dbReference type="SUPFAM" id="SSF51735">
    <property type="entry name" value="NAD(P)-binding Rossmann-fold domains"/>
    <property type="match status" value="1"/>
</dbReference>
<evidence type="ECO:0000259" key="1">
    <source>
        <dbReference type="Pfam" id="PF01370"/>
    </source>
</evidence>
<dbReference type="OrthoDB" id="202470at2759"/>
<feature type="domain" description="NAD-dependent epimerase/dehydratase" evidence="1">
    <location>
        <begin position="42"/>
        <end position="243"/>
    </location>
</feature>
<dbReference type="AlphaFoldDB" id="A0A6A6G6L8"/>
<keyword evidence="3" id="KW-1185">Reference proteome</keyword>
<gene>
    <name evidence="2" type="ORF">BDZ85DRAFT_265328</name>
</gene>
<name>A0A6A6G6L8_9PEZI</name>
<dbReference type="Proteomes" id="UP000799538">
    <property type="component" value="Unassembled WGS sequence"/>
</dbReference>
<dbReference type="PANTHER" id="PTHR43103">
    <property type="entry name" value="NUCLEOSIDE-DIPHOSPHATE-SUGAR EPIMERASE"/>
    <property type="match status" value="1"/>
</dbReference>
<accession>A0A6A6G6L8</accession>
<dbReference type="Gene3D" id="3.40.50.720">
    <property type="entry name" value="NAD(P)-binding Rossmann-like Domain"/>
    <property type="match status" value="1"/>
</dbReference>
<dbReference type="InterPro" id="IPR036291">
    <property type="entry name" value="NAD(P)-bd_dom_sf"/>
</dbReference>
<evidence type="ECO:0000313" key="3">
    <source>
        <dbReference type="Proteomes" id="UP000799538"/>
    </source>
</evidence>
<reference evidence="3" key="1">
    <citation type="journal article" date="2020" name="Stud. Mycol.">
        <title>101 Dothideomycetes genomes: A test case for predicting lifestyles and emergence of pathogens.</title>
        <authorList>
            <person name="Haridas S."/>
            <person name="Albert R."/>
            <person name="Binder M."/>
            <person name="Bloem J."/>
            <person name="LaButti K."/>
            <person name="Salamov A."/>
            <person name="Andreopoulos B."/>
            <person name="Baker S."/>
            <person name="Barry K."/>
            <person name="Bills G."/>
            <person name="Bluhm B."/>
            <person name="Cannon C."/>
            <person name="Castanera R."/>
            <person name="Culley D."/>
            <person name="Daum C."/>
            <person name="Ezra D."/>
            <person name="Gonzalez J."/>
            <person name="Henrissat B."/>
            <person name="Kuo A."/>
            <person name="Liang C."/>
            <person name="Lipzen A."/>
            <person name="Lutzoni F."/>
            <person name="Magnuson J."/>
            <person name="Mondo S."/>
            <person name="Nolan M."/>
            <person name="Ohm R."/>
            <person name="Pangilinan J."/>
            <person name="Park H.-J."/>
            <person name="Ramirez L."/>
            <person name="Alfaro M."/>
            <person name="Sun H."/>
            <person name="Tritt A."/>
            <person name="Yoshinaga Y."/>
            <person name="Zwiers L.-H."/>
            <person name="Turgeon B."/>
            <person name="Goodwin S."/>
            <person name="Spatafora J."/>
            <person name="Crous P."/>
            <person name="Grigoriev I."/>
        </authorList>
    </citation>
    <scope>NUCLEOTIDE SEQUENCE [LARGE SCALE GENOMIC DNA]</scope>
    <source>
        <strain evidence="3">CECT 20119</strain>
    </source>
</reference>
<dbReference type="EMBL" id="ML992510">
    <property type="protein sequence ID" value="KAF2221411.1"/>
    <property type="molecule type" value="Genomic_DNA"/>
</dbReference>
<dbReference type="PANTHER" id="PTHR43103:SF6">
    <property type="entry name" value="PUTATIVE-RELATED"/>
    <property type="match status" value="1"/>
</dbReference>
<protein>
    <recommendedName>
        <fullName evidence="1">NAD-dependent epimerase/dehydratase domain-containing protein</fullName>
    </recommendedName>
</protein>
<dbReference type="InterPro" id="IPR001509">
    <property type="entry name" value="Epimerase_deHydtase"/>
</dbReference>
<organism evidence="2 3">
    <name type="scientific">Elsinoe ampelina</name>
    <dbReference type="NCBI Taxonomy" id="302913"/>
    <lineage>
        <taxon>Eukaryota</taxon>
        <taxon>Fungi</taxon>
        <taxon>Dikarya</taxon>
        <taxon>Ascomycota</taxon>
        <taxon>Pezizomycotina</taxon>
        <taxon>Dothideomycetes</taxon>
        <taxon>Dothideomycetidae</taxon>
        <taxon>Myriangiales</taxon>
        <taxon>Elsinoaceae</taxon>
        <taxon>Elsinoe</taxon>
    </lineage>
</organism>
<sequence>MSSSFLKLFNRTAKRTVQFPFATHSRTRMASTTAPASGGKRIVFTGGSGKAGRHVIPYLLSKGHSVLNLDLAPFPKSHDPEGKVFTLITDLTDSGQVFNAMTTHFDFAGYEGPTPPGPPDVVIHFAAYARNMIVPDNTCFTANVTSTYNIVEAASKLGVKKIMVASSETTYGVCFAQGDADYHQWPLEEDYDVDPMDSYALSKICGEKAARTFARRYGNDIYALRIGNVIEPHEYEQDFPKHVGQPETRKRNAWSYIDARDLGQICDLCIQKSGLGFQIFNATNDNITTTTPTVEFLKKATPNTKITREMGEFEGPLSNRKIREVLGFKQQHDWRMYYKP</sequence>
<dbReference type="Pfam" id="PF01370">
    <property type="entry name" value="Epimerase"/>
    <property type="match status" value="1"/>
</dbReference>
<proteinExistence type="predicted"/>
<evidence type="ECO:0000313" key="2">
    <source>
        <dbReference type="EMBL" id="KAF2221411.1"/>
    </source>
</evidence>